<dbReference type="GO" id="GO:0008017">
    <property type="term" value="F:microtubule binding"/>
    <property type="evidence" value="ECO:0007669"/>
    <property type="project" value="InterPro"/>
</dbReference>
<feature type="coiled-coil region" evidence="6">
    <location>
        <begin position="752"/>
        <end position="922"/>
    </location>
</feature>
<dbReference type="InterPro" id="IPR027417">
    <property type="entry name" value="P-loop_NTPase"/>
</dbReference>
<comment type="subcellular location">
    <subcellularLocation>
        <location evidence="1">Cytoplasm</location>
        <location evidence="1">Cytoskeleton</location>
    </subcellularLocation>
</comment>
<evidence type="ECO:0000256" key="4">
    <source>
        <dbReference type="ARBA" id="ARBA00023212"/>
    </source>
</evidence>
<keyword evidence="4" id="KW-0206">Cytoskeleton</keyword>
<dbReference type="GO" id="GO:0007018">
    <property type="term" value="P:microtubule-based movement"/>
    <property type="evidence" value="ECO:0007669"/>
    <property type="project" value="InterPro"/>
</dbReference>
<dbReference type="GO" id="GO:0005856">
    <property type="term" value="C:cytoskeleton"/>
    <property type="evidence" value="ECO:0007669"/>
    <property type="project" value="UniProtKB-SubCell"/>
</dbReference>
<keyword evidence="7" id="KW-0812">Transmembrane</keyword>
<feature type="non-terminal residue" evidence="9">
    <location>
        <position position="1"/>
    </location>
</feature>
<feature type="domain" description="Kinesin motor" evidence="8">
    <location>
        <begin position="1192"/>
        <end position="1513"/>
    </location>
</feature>
<evidence type="ECO:0000256" key="1">
    <source>
        <dbReference type="ARBA" id="ARBA00004245"/>
    </source>
</evidence>
<dbReference type="EMBL" id="HAAD01001394">
    <property type="protein sequence ID" value="CDG67626.1"/>
    <property type="molecule type" value="mRNA"/>
</dbReference>
<keyword evidence="7" id="KW-1133">Transmembrane helix</keyword>
<keyword evidence="3 5" id="KW-0067">ATP-binding</keyword>
<dbReference type="PANTHER" id="PTHR47972:SF16">
    <property type="entry name" value="KINESIN-LIKE PROTEIN"/>
    <property type="match status" value="1"/>
</dbReference>
<proteinExistence type="evidence at transcript level"/>
<dbReference type="PROSITE" id="PS50067">
    <property type="entry name" value="KINESIN_MOTOR_2"/>
    <property type="match status" value="1"/>
</dbReference>
<protein>
    <submittedName>
        <fullName evidence="9">Kinesin-like protein KIFC3</fullName>
    </submittedName>
</protein>
<feature type="binding site" evidence="5">
    <location>
        <begin position="1272"/>
        <end position="1279"/>
    </location>
    <ligand>
        <name>ATP</name>
        <dbReference type="ChEBI" id="CHEBI:30616"/>
    </ligand>
</feature>
<evidence type="ECO:0000313" key="9">
    <source>
        <dbReference type="EMBL" id="CDG67626.1"/>
    </source>
</evidence>
<dbReference type="Pfam" id="PF00225">
    <property type="entry name" value="Kinesin"/>
    <property type="match status" value="1"/>
</dbReference>
<evidence type="ECO:0000256" key="3">
    <source>
        <dbReference type="ARBA" id="ARBA00022840"/>
    </source>
</evidence>
<keyword evidence="5" id="KW-0505">Motor protein</keyword>
<evidence type="ECO:0000259" key="8">
    <source>
        <dbReference type="PROSITE" id="PS50067"/>
    </source>
</evidence>
<sequence length="1547" mass="177831">MFITIKNIIVKNFCKLSVLAHIFIYVIGFSKTSLDRPESVSSFTSKGKRTAKVSPLSDYGKDIVAIEPDRPGTEALVFMLVCSNTFDGVNVNFNSVESLGCTFGKRLEKINKRFTFEGYYHYLYVIPDPSHMLKLARNVLCDLEVLKDCDGKYIKWSYIKALYEIQEEEGLKFANKILIKHIYFQRHKINIKFAAQTLSSSVADAIEFLMFSKHPNFKHAEGTINFIRVIDKLFDMLNSKNLFSKSYKKALFLNDYPYWNATFDQIINYLSKFTDANENENQVDAIFKDLPSNELKEKETSIVPTNNTFKEKSSIISEIEKASDTKVVKKEVTPQTLNNHEVSSLVSVNAVLAPPQICGEQEAYIPISYAKQCIQKVVDDMKKMKENHYVVVEKIQHHYKLIEEDTQVQFNDYLNKLRNEYSQKVTTFKQVLESHNAEFKERENFYEQAIKSLRDKNRYLIVEKRNFLSKFKDSNAIKEREKTQLLADLTTMLDDKHKEYVKLYEKYKIEAKETETLQIENNCLKNELHLLKSKLDTNETENKRIIEELSLTQKENNNNKLQMDINKKDVEQVVEEKIKLLEEIKKLQGNLEEKEKAISSKDQELKLRYNGFEEEKKLNIHDFEKKNQVLEQKIKEQNEAIKEMEKQILSLQKQHSVLTETVSKQPSEIISEAASKQTTEVINEVTPKSSIEVVKEVPLSQSIEVHNEEKQREKIDILQQQPVVGSIIIIKSFLLYLTFLGGFIFLADESQFNNLLNEIESLKRTINVLQSEKLNVNPPLIENADKLINEIEDLKKSLEQSMQNTIELEKEHNMAIESYKKQIHRADKKLQKLQQEKESIEQLKNDIESQLKVTKEMTNNELSIKNDLIQELKKEIDKLNEEKISKLPVKAKAEIQLLQTKLKEIENQLEEKNKQSVDENSKQLDFTEKINNLNLIIDELKKKQAELPKLYENERKYKELKKKYKALEEKKTVIKTVPTKDSTIDSPDKNDTEKEDLKKKIEVLEKMLENSQNDASKKDSKVENKVDSKANVKLEKANEMLKEKLESFKKSAQADADKIKELEKAVKDAKAAGNDKNSKKQEKALKDLQAKMELEQKRANKNKEDLDKEKEENNNLKKEIENLENTILKEKAEIAKLAVAAKEGVEAIEKVSELLKSNKLLIEENKTLVENFNSERVLRKKYYNMVEDMKGKIRVYARARPLSRSELERGNYDITQSPDEYSIIIQTPRGPKDFQYDAVFPPGTPQEKVFEDTNNLIQSAVDGYNVCIFAYGQTGSGKTFTMIGDKEQKFPGIAPRSFQAIYALINENKKKFSFKTYMYMLELYRDNLIDLFSTTRDPDKLDIKKDKKGMVVVSGAIVKEAFSAEELMDIFEKGSSARHVASTKMNSESSRSHLILSIIIESTNLTSGNVTNGKLSLVDLAGSERASKTGATPEQLKEAQSINKSLSALGDVISALSSDQAFIPYRNNKLTLLMQDSLGGNAKTLMFVNISPADYNSDETITSLTYASRVKLITNDASKNSESKEIARLKNIISKLKKGEQVEEDAE</sequence>
<dbReference type="InterPro" id="IPR048366">
    <property type="entry name" value="TNP-like_GBD"/>
</dbReference>
<evidence type="ECO:0000256" key="7">
    <source>
        <dbReference type="SAM" id="Phobius"/>
    </source>
</evidence>
<dbReference type="InterPro" id="IPR019821">
    <property type="entry name" value="Kinesin_motor_CS"/>
</dbReference>
<evidence type="ECO:0000256" key="2">
    <source>
        <dbReference type="ARBA" id="ARBA00022741"/>
    </source>
</evidence>
<dbReference type="Pfam" id="PF21788">
    <property type="entry name" value="TNP-like_GBD"/>
    <property type="match status" value="1"/>
</dbReference>
<dbReference type="PROSITE" id="PS00411">
    <property type="entry name" value="KINESIN_MOTOR_1"/>
    <property type="match status" value="1"/>
</dbReference>
<name>T2M6G0_HYDVU</name>
<reference evidence="9" key="1">
    <citation type="journal article" date="2013" name="Genome Biol. Evol.">
        <title>Punctuated emergences of genetic and phenotypic innovations in eumetazoan, bilaterian, euteleostome, and hominidae ancestors.</title>
        <authorList>
            <person name="Wenger Y."/>
            <person name="Galliot B."/>
        </authorList>
    </citation>
    <scope>NUCLEOTIDE SEQUENCE</scope>
    <source>
        <tissue evidence="9">Whole animals</tissue>
    </source>
</reference>
<dbReference type="GO" id="GO:0003777">
    <property type="term" value="F:microtubule motor activity"/>
    <property type="evidence" value="ECO:0007669"/>
    <property type="project" value="InterPro"/>
</dbReference>
<gene>
    <name evidence="9" type="primary">KIFC3</name>
</gene>
<accession>T2M6G0</accession>
<dbReference type="Gene3D" id="3.40.850.10">
    <property type="entry name" value="Kinesin motor domain"/>
    <property type="match status" value="1"/>
</dbReference>
<keyword evidence="6" id="KW-0175">Coiled coil</keyword>
<feature type="coiled-coil region" evidence="6">
    <location>
        <begin position="514"/>
        <end position="661"/>
    </location>
</feature>
<dbReference type="PRINTS" id="PR00380">
    <property type="entry name" value="KINESINHEAVY"/>
</dbReference>
<dbReference type="OrthoDB" id="3176171at2759"/>
<dbReference type="InterPro" id="IPR001752">
    <property type="entry name" value="Kinesin_motor_dom"/>
</dbReference>
<feature type="transmembrane region" description="Helical" evidence="7">
    <location>
        <begin position="12"/>
        <end position="30"/>
    </location>
</feature>
<dbReference type="SMART" id="SM00129">
    <property type="entry name" value="KISc"/>
    <property type="match status" value="1"/>
</dbReference>
<keyword evidence="7" id="KW-0472">Membrane</keyword>
<evidence type="ECO:0000256" key="5">
    <source>
        <dbReference type="PROSITE-ProRule" id="PRU00283"/>
    </source>
</evidence>
<dbReference type="SUPFAM" id="SSF52540">
    <property type="entry name" value="P-loop containing nucleoside triphosphate hydrolases"/>
    <property type="match status" value="1"/>
</dbReference>
<keyword evidence="4" id="KW-0963">Cytoplasm</keyword>
<feature type="coiled-coil region" evidence="6">
    <location>
        <begin position="950"/>
        <end position="1140"/>
    </location>
</feature>
<evidence type="ECO:0000256" key="6">
    <source>
        <dbReference type="SAM" id="Coils"/>
    </source>
</evidence>
<dbReference type="PANTHER" id="PTHR47972">
    <property type="entry name" value="KINESIN-LIKE PROTEIN KLP-3"/>
    <property type="match status" value="1"/>
</dbReference>
<dbReference type="InterPro" id="IPR027640">
    <property type="entry name" value="Kinesin-like_fam"/>
</dbReference>
<keyword evidence="2 5" id="KW-0547">Nucleotide-binding</keyword>
<dbReference type="InterPro" id="IPR036961">
    <property type="entry name" value="Kinesin_motor_dom_sf"/>
</dbReference>
<dbReference type="GO" id="GO:0005524">
    <property type="term" value="F:ATP binding"/>
    <property type="evidence" value="ECO:0007669"/>
    <property type="project" value="UniProtKB-UniRule"/>
</dbReference>
<dbReference type="FunFam" id="3.40.850.10:FF:000113">
    <property type="entry name" value="Kinesin-like protein"/>
    <property type="match status" value="1"/>
</dbReference>
<comment type="similarity">
    <text evidence="5">Belongs to the TRAFAC class myosin-kinesin ATPase superfamily. Kinesin family.</text>
</comment>
<organism evidence="9">
    <name type="scientific">Hydra vulgaris</name>
    <name type="common">Hydra</name>
    <name type="synonym">Hydra attenuata</name>
    <dbReference type="NCBI Taxonomy" id="6087"/>
    <lineage>
        <taxon>Eukaryota</taxon>
        <taxon>Metazoa</taxon>
        <taxon>Cnidaria</taxon>
        <taxon>Hydrozoa</taxon>
        <taxon>Hydroidolina</taxon>
        <taxon>Anthoathecata</taxon>
        <taxon>Aplanulata</taxon>
        <taxon>Hydridae</taxon>
        <taxon>Hydra</taxon>
    </lineage>
</organism>